<dbReference type="EMBL" id="CACVKT020004253">
    <property type="protein sequence ID" value="CAC5388736.1"/>
    <property type="molecule type" value="Genomic_DNA"/>
</dbReference>
<accession>A0A6J8BZB0</accession>
<dbReference type="Proteomes" id="UP000507470">
    <property type="component" value="Unassembled WGS sequence"/>
</dbReference>
<evidence type="ECO:0000313" key="1">
    <source>
        <dbReference type="EMBL" id="CAC5388736.1"/>
    </source>
</evidence>
<name>A0A6J8BZB0_MYTCO</name>
<proteinExistence type="predicted"/>
<gene>
    <name evidence="1" type="ORF">MCOR_23983</name>
</gene>
<dbReference type="AlphaFoldDB" id="A0A6J8BZB0"/>
<organism evidence="1 2">
    <name type="scientific">Mytilus coruscus</name>
    <name type="common">Sea mussel</name>
    <dbReference type="NCBI Taxonomy" id="42192"/>
    <lineage>
        <taxon>Eukaryota</taxon>
        <taxon>Metazoa</taxon>
        <taxon>Spiralia</taxon>
        <taxon>Lophotrochozoa</taxon>
        <taxon>Mollusca</taxon>
        <taxon>Bivalvia</taxon>
        <taxon>Autobranchia</taxon>
        <taxon>Pteriomorphia</taxon>
        <taxon>Mytilida</taxon>
        <taxon>Mytiloidea</taxon>
        <taxon>Mytilidae</taxon>
        <taxon>Mytilinae</taxon>
        <taxon>Mytilus</taxon>
    </lineage>
</organism>
<keyword evidence="2" id="KW-1185">Reference proteome</keyword>
<protein>
    <submittedName>
        <fullName evidence="1">Uncharacterized protein</fullName>
    </submittedName>
</protein>
<sequence>MHLEIREFLINYLPSNSLPNIGNNVSVSYEDKTRDITEDDRDELTRFKSYSVCVIAGATKATLPEESLTCCHDLFESASESPNAFSIQPLPPPSPQSPSVIAGFIANRGTPIVNPSRPLYLEIPAVPTKTAKKRTTTVEDVYELQVMYLRGEMQKQKKAGSPDRTFRKN</sequence>
<reference evidence="1 2" key="1">
    <citation type="submission" date="2020-06" db="EMBL/GenBank/DDBJ databases">
        <authorList>
            <person name="Li R."/>
            <person name="Bekaert M."/>
        </authorList>
    </citation>
    <scope>NUCLEOTIDE SEQUENCE [LARGE SCALE GENOMIC DNA]</scope>
    <source>
        <strain evidence="2">wild</strain>
    </source>
</reference>
<evidence type="ECO:0000313" key="2">
    <source>
        <dbReference type="Proteomes" id="UP000507470"/>
    </source>
</evidence>